<dbReference type="STRING" id="396014.BF93_11755"/>
<dbReference type="Pfam" id="PF01497">
    <property type="entry name" value="Peripla_BP_2"/>
    <property type="match status" value="1"/>
</dbReference>
<keyword evidence="3" id="KW-0813">Transport</keyword>
<dbReference type="PATRIC" id="fig|396014.3.peg.856"/>
<evidence type="ECO:0000259" key="6">
    <source>
        <dbReference type="PROSITE" id="PS50983"/>
    </source>
</evidence>
<dbReference type="PROSITE" id="PS51257">
    <property type="entry name" value="PROKAR_LIPOPROTEIN"/>
    <property type="match status" value="1"/>
</dbReference>
<accession>Z9JW83</accession>
<dbReference type="RefSeq" id="WP_038370827.1">
    <property type="nucleotide sequence ID" value="NZ_KK069989.1"/>
</dbReference>
<keyword evidence="8" id="KW-1185">Reference proteome</keyword>
<dbReference type="EMBL" id="JDYK01000003">
    <property type="protein sequence ID" value="EWS82288.1"/>
    <property type="molecule type" value="Genomic_DNA"/>
</dbReference>
<dbReference type="GO" id="GO:1901678">
    <property type="term" value="P:iron coordination entity transport"/>
    <property type="evidence" value="ECO:0007669"/>
    <property type="project" value="UniProtKB-ARBA"/>
</dbReference>
<dbReference type="HOGENOM" id="CLU_038034_0_2_11"/>
<comment type="subcellular location">
    <subcellularLocation>
        <location evidence="1">Cell envelope</location>
    </subcellularLocation>
</comment>
<dbReference type="InterPro" id="IPR006311">
    <property type="entry name" value="TAT_signal"/>
</dbReference>
<dbReference type="AlphaFoldDB" id="Z9JW83"/>
<feature type="signal peptide" evidence="5">
    <location>
        <begin position="1"/>
        <end position="34"/>
    </location>
</feature>
<dbReference type="PANTHER" id="PTHR30532:SF25">
    <property type="entry name" value="IRON(III) DICITRATE-BINDING PERIPLASMIC PROTEIN"/>
    <property type="match status" value="1"/>
</dbReference>
<dbReference type="SUPFAM" id="SSF53807">
    <property type="entry name" value="Helical backbone' metal receptor"/>
    <property type="match status" value="1"/>
</dbReference>
<evidence type="ECO:0000256" key="1">
    <source>
        <dbReference type="ARBA" id="ARBA00004196"/>
    </source>
</evidence>
<feature type="domain" description="Fe/B12 periplasmic-binding" evidence="6">
    <location>
        <begin position="73"/>
        <end position="323"/>
    </location>
</feature>
<dbReference type="InterPro" id="IPR002491">
    <property type="entry name" value="ABC_transptr_periplasmic_BD"/>
</dbReference>
<reference evidence="7 8" key="1">
    <citation type="submission" date="2014-02" db="EMBL/GenBank/DDBJ databases">
        <title>Genome sequence of Brachybacterium phenoliresistens strain W13A50.</title>
        <authorList>
            <person name="Wang X."/>
        </authorList>
    </citation>
    <scope>NUCLEOTIDE SEQUENCE [LARGE SCALE GENOMIC DNA]</scope>
    <source>
        <strain evidence="7 8">W13A50</strain>
    </source>
</reference>
<dbReference type="OrthoDB" id="1846031at2"/>
<dbReference type="Gene3D" id="3.40.50.1980">
    <property type="entry name" value="Nitrogenase molybdenum iron protein domain"/>
    <property type="match status" value="2"/>
</dbReference>
<name>Z9JW83_9MICO</name>
<dbReference type="PANTHER" id="PTHR30532">
    <property type="entry name" value="IRON III DICITRATE-BINDING PERIPLASMIC PROTEIN"/>
    <property type="match status" value="1"/>
</dbReference>
<keyword evidence="4 5" id="KW-0732">Signal</keyword>
<dbReference type="eggNOG" id="COG0614">
    <property type="taxonomic scope" value="Bacteria"/>
</dbReference>
<evidence type="ECO:0000313" key="8">
    <source>
        <dbReference type="Proteomes" id="UP000023067"/>
    </source>
</evidence>
<dbReference type="PROSITE" id="PS51318">
    <property type="entry name" value="TAT"/>
    <property type="match status" value="1"/>
</dbReference>
<protein>
    <submittedName>
        <fullName evidence="7">Iron ABC transporter substrate-binding protein</fullName>
    </submittedName>
</protein>
<evidence type="ECO:0000256" key="3">
    <source>
        <dbReference type="ARBA" id="ARBA00022448"/>
    </source>
</evidence>
<evidence type="ECO:0000256" key="4">
    <source>
        <dbReference type="ARBA" id="ARBA00022729"/>
    </source>
</evidence>
<organism evidence="7 8">
    <name type="scientific">Brachybacterium phenoliresistens</name>
    <dbReference type="NCBI Taxonomy" id="396014"/>
    <lineage>
        <taxon>Bacteria</taxon>
        <taxon>Bacillati</taxon>
        <taxon>Actinomycetota</taxon>
        <taxon>Actinomycetes</taxon>
        <taxon>Micrococcales</taxon>
        <taxon>Dermabacteraceae</taxon>
        <taxon>Brachybacterium</taxon>
    </lineage>
</organism>
<evidence type="ECO:0000256" key="2">
    <source>
        <dbReference type="ARBA" id="ARBA00008814"/>
    </source>
</evidence>
<dbReference type="GO" id="GO:0030288">
    <property type="term" value="C:outer membrane-bounded periplasmic space"/>
    <property type="evidence" value="ECO:0007669"/>
    <property type="project" value="TreeGrafter"/>
</dbReference>
<dbReference type="InterPro" id="IPR051313">
    <property type="entry name" value="Bact_iron-sidero_bind"/>
</dbReference>
<dbReference type="CDD" id="cd01146">
    <property type="entry name" value="FhuD"/>
    <property type="match status" value="1"/>
</dbReference>
<feature type="chain" id="PRO_5039097218" evidence="5">
    <location>
        <begin position="35"/>
        <end position="323"/>
    </location>
</feature>
<evidence type="ECO:0000256" key="5">
    <source>
        <dbReference type="SAM" id="SignalP"/>
    </source>
</evidence>
<proteinExistence type="inferred from homology"/>
<comment type="similarity">
    <text evidence="2">Belongs to the bacterial solute-binding protein 8 family.</text>
</comment>
<gene>
    <name evidence="7" type="ORF">BF93_11755</name>
</gene>
<comment type="caution">
    <text evidence="7">The sequence shown here is derived from an EMBL/GenBank/DDBJ whole genome shotgun (WGS) entry which is preliminary data.</text>
</comment>
<evidence type="ECO:0000313" key="7">
    <source>
        <dbReference type="EMBL" id="EWS82288.1"/>
    </source>
</evidence>
<dbReference type="PROSITE" id="PS50983">
    <property type="entry name" value="FE_B12_PBP"/>
    <property type="match status" value="1"/>
</dbReference>
<dbReference type="Proteomes" id="UP000023067">
    <property type="component" value="Unassembled WGS sequence"/>
</dbReference>
<sequence length="323" mass="33008">MTVRPLRVPRRTAVLGSATALAAALMTACSSGSAETEAAAGGGAASDAGGAAGATRSVVHARGTTAVPEDPQRVVVLEPLELDTAVGLGVTPVGAAVAGNITTLPEYLGVTGVAPVGTVPEPDLEAIAALAPDLVLGTETRHAKLYDQLASIAPTVFIADHAAPWRENMGLIAEALGRSEEAADLLEAVDARSEEIAAEHAPSGTTVNMVRPRDETTLSLYGPTSFAGSLLASVGLSIPEREWADAIQSDISPENILEAQADLVLVTTTDVEDPTTIPAAIAQNAEAFPDVRLVDTSYWVSGVGPVGAQRVLDDIEAILADRS</sequence>